<feature type="transmembrane region" description="Helical" evidence="1">
    <location>
        <begin position="34"/>
        <end position="55"/>
    </location>
</feature>
<comment type="caution">
    <text evidence="2">The sequence shown here is derived from an EMBL/GenBank/DDBJ whole genome shotgun (WGS) entry which is preliminary data.</text>
</comment>
<accession>A0ABT5ZWV3</accession>
<gene>
    <name evidence="2" type="ORF">P3G67_34930</name>
</gene>
<keyword evidence="3" id="KW-1185">Reference proteome</keyword>
<dbReference type="Proteomes" id="UP001216579">
    <property type="component" value="Unassembled WGS sequence"/>
</dbReference>
<evidence type="ECO:0000313" key="3">
    <source>
        <dbReference type="Proteomes" id="UP001216579"/>
    </source>
</evidence>
<organism evidence="2 3">
    <name type="scientific">Streptomyces silvisoli</name>
    <dbReference type="NCBI Taxonomy" id="3034235"/>
    <lineage>
        <taxon>Bacteria</taxon>
        <taxon>Bacillati</taxon>
        <taxon>Actinomycetota</taxon>
        <taxon>Actinomycetes</taxon>
        <taxon>Kitasatosporales</taxon>
        <taxon>Streptomycetaceae</taxon>
        <taxon>Streptomyces</taxon>
    </lineage>
</organism>
<name>A0ABT5ZWV3_9ACTN</name>
<keyword evidence="1" id="KW-0472">Membrane</keyword>
<reference evidence="2 3" key="1">
    <citation type="submission" date="2023-03" db="EMBL/GenBank/DDBJ databases">
        <title>Draft genome sequence of Streptomyces sp. RB6PN23 isolated from peat swamp forest in Thailand.</title>
        <authorList>
            <person name="Klaysubun C."/>
            <person name="Duangmal K."/>
        </authorList>
    </citation>
    <scope>NUCLEOTIDE SEQUENCE [LARGE SCALE GENOMIC DNA]</scope>
    <source>
        <strain evidence="2 3">RB6PN23</strain>
    </source>
</reference>
<dbReference type="EMBL" id="JARJBC010000042">
    <property type="protein sequence ID" value="MDF3294307.1"/>
    <property type="molecule type" value="Genomic_DNA"/>
</dbReference>
<dbReference type="RefSeq" id="WP_276097104.1">
    <property type="nucleotide sequence ID" value="NZ_JARJBC010000042.1"/>
</dbReference>
<keyword evidence="1" id="KW-0812">Transmembrane</keyword>
<proteinExistence type="predicted"/>
<evidence type="ECO:0000313" key="2">
    <source>
        <dbReference type="EMBL" id="MDF3294307.1"/>
    </source>
</evidence>
<keyword evidence="1" id="KW-1133">Transmembrane helix</keyword>
<sequence length="73" mass="7836">MLATVFAPVFLVGAAVFAILAATASPSSQQGRTLYIALAAVCAVFAVVALSDLYVIRRRTRTEHRGARRTGKW</sequence>
<evidence type="ECO:0000256" key="1">
    <source>
        <dbReference type="SAM" id="Phobius"/>
    </source>
</evidence>
<protein>
    <submittedName>
        <fullName evidence="2">Uncharacterized protein</fullName>
    </submittedName>
</protein>